<dbReference type="EMBL" id="JANSKA010000007">
    <property type="protein sequence ID" value="MCR9037220.1"/>
    <property type="molecule type" value="Genomic_DNA"/>
</dbReference>
<keyword evidence="2" id="KW-1185">Reference proteome</keyword>
<dbReference type="RefSeq" id="WP_258499634.1">
    <property type="nucleotide sequence ID" value="NZ_JANSKA010000007.1"/>
</dbReference>
<gene>
    <name evidence="1" type="ORF">NVS32_09695</name>
</gene>
<sequence length="392" mass="43885">MRITFDKLTALHILRIWRSSGRSLTADRHGLETSVVAPRRYWTRRRINACLESVGTSLSNVHGRVQVMVPRPGARIRSRSARNTVYARGLPANPIIELGGPVRIPCPELLFIELGAIMSPAAQLLVGLELCGRFSRDARDPRDGTTMFGIKPVTTADKIRSYVSAARDLAGLEQSRRVAEWLMDEAWSPQEALLNGLARMPLHELGYELGELQLNPRYIAHGPLLSLVDKRSRVPDSLVRGTHVGFNYDGGPHFGEGAPGTAGTGFLDSNAADNMRKAVVADKRRDRDLLVQGLSVLPVTKEDFYERGGIDRVMLQAMSLLERIGQHDYSKHRCALRRPKLAEERQRLIWSLLPGRRGRELSQELARFEPPEVTIEDYDITFDNGKMAITRL</sequence>
<evidence type="ECO:0000313" key="2">
    <source>
        <dbReference type="Proteomes" id="UP001204320"/>
    </source>
</evidence>
<protein>
    <submittedName>
        <fullName evidence="1">Uncharacterized protein</fullName>
    </submittedName>
</protein>
<reference evidence="1 2" key="1">
    <citation type="submission" date="2022-08" db="EMBL/GenBank/DDBJ databases">
        <title>Tractidigestivibacter montrealensis type strain KD21.</title>
        <authorList>
            <person name="Diop K."/>
            <person name="Richard C."/>
            <person name="Routy B."/>
        </authorList>
    </citation>
    <scope>NUCLEOTIDE SEQUENCE [LARGE SCALE GENOMIC DNA]</scope>
    <source>
        <strain evidence="1 2">KD21</strain>
    </source>
</reference>
<evidence type="ECO:0000313" key="1">
    <source>
        <dbReference type="EMBL" id="MCR9037220.1"/>
    </source>
</evidence>
<organism evidence="1 2">
    <name type="scientific">Tractidigestivibacter montrealensis</name>
    <dbReference type="NCBI Taxonomy" id="2972466"/>
    <lineage>
        <taxon>Bacteria</taxon>
        <taxon>Bacillati</taxon>
        <taxon>Actinomycetota</taxon>
        <taxon>Coriobacteriia</taxon>
        <taxon>Coriobacteriales</taxon>
        <taxon>Atopobiaceae</taxon>
        <taxon>Tractidigestivibacter</taxon>
    </lineage>
</organism>
<comment type="caution">
    <text evidence="1">The sequence shown here is derived from an EMBL/GenBank/DDBJ whole genome shotgun (WGS) entry which is preliminary data.</text>
</comment>
<name>A0ABT1ZAH7_9ACTN</name>
<dbReference type="Proteomes" id="UP001204320">
    <property type="component" value="Unassembled WGS sequence"/>
</dbReference>
<accession>A0ABT1ZAH7</accession>
<proteinExistence type="predicted"/>